<dbReference type="GO" id="GO:0005524">
    <property type="term" value="F:ATP binding"/>
    <property type="evidence" value="ECO:0007669"/>
    <property type="project" value="UniProtKB-KW"/>
</dbReference>
<dbReference type="GO" id="GO:0051082">
    <property type="term" value="F:unfolded protein binding"/>
    <property type="evidence" value="ECO:0007669"/>
    <property type="project" value="InterPro"/>
</dbReference>
<dbReference type="OrthoDB" id="28737at2759"/>
<dbReference type="SMART" id="SM00387">
    <property type="entry name" value="HATPase_c"/>
    <property type="match status" value="1"/>
</dbReference>
<evidence type="ECO:0000313" key="6">
    <source>
        <dbReference type="Proteomes" id="UP000268093"/>
    </source>
</evidence>
<dbReference type="SUPFAM" id="SSF55874">
    <property type="entry name" value="ATPase domain of HSP90 chaperone/DNA topoisomerase II/histidine kinase"/>
    <property type="match status" value="1"/>
</dbReference>
<evidence type="ECO:0000256" key="4">
    <source>
        <dbReference type="ARBA" id="ARBA00023186"/>
    </source>
</evidence>
<comment type="caution">
    <text evidence="5">The sequence shown here is derived from an EMBL/GenBank/DDBJ whole genome shotgun (WGS) entry which is preliminary data.</text>
</comment>
<comment type="similarity">
    <text evidence="1">Belongs to the heat shock protein 90 family.</text>
</comment>
<dbReference type="PIRSF" id="PIRSF002583">
    <property type="entry name" value="Hsp90"/>
    <property type="match status" value="1"/>
</dbReference>
<dbReference type="GO" id="GO:0140662">
    <property type="term" value="F:ATP-dependent protein folding chaperone"/>
    <property type="evidence" value="ECO:0007669"/>
    <property type="project" value="InterPro"/>
</dbReference>
<dbReference type="Gene3D" id="3.30.565.10">
    <property type="entry name" value="Histidine kinase-like ATPase, C-terminal domain"/>
    <property type="match status" value="1"/>
</dbReference>
<dbReference type="Gene3D" id="3.30.230.80">
    <property type="match status" value="1"/>
</dbReference>
<reference evidence="5 6" key="1">
    <citation type="journal article" date="2018" name="New Phytol.">
        <title>Phylogenomics of Endogonaceae and evolution of mycorrhizas within Mucoromycota.</title>
        <authorList>
            <person name="Chang Y."/>
            <person name="Desiro A."/>
            <person name="Na H."/>
            <person name="Sandor L."/>
            <person name="Lipzen A."/>
            <person name="Clum A."/>
            <person name="Barry K."/>
            <person name="Grigoriev I.V."/>
            <person name="Martin F.M."/>
            <person name="Stajich J.E."/>
            <person name="Smith M.E."/>
            <person name="Bonito G."/>
            <person name="Spatafora J.W."/>
        </authorList>
    </citation>
    <scope>NUCLEOTIDE SEQUENCE [LARGE SCALE GENOMIC DNA]</scope>
    <source>
        <strain evidence="5 6">GMNB39</strain>
    </source>
</reference>
<evidence type="ECO:0000256" key="2">
    <source>
        <dbReference type="ARBA" id="ARBA00022741"/>
    </source>
</evidence>
<keyword evidence="2" id="KW-0547">Nucleotide-binding</keyword>
<dbReference type="Pfam" id="PF13589">
    <property type="entry name" value="HATPase_c_3"/>
    <property type="match status" value="1"/>
</dbReference>
<dbReference type="NCBIfam" id="NF003555">
    <property type="entry name" value="PRK05218.1"/>
    <property type="match status" value="1"/>
</dbReference>
<dbReference type="Pfam" id="PF00183">
    <property type="entry name" value="HSP90"/>
    <property type="match status" value="1"/>
</dbReference>
<dbReference type="EMBL" id="RBNI01004097">
    <property type="protein sequence ID" value="RUP47781.1"/>
    <property type="molecule type" value="Genomic_DNA"/>
</dbReference>
<dbReference type="Gene3D" id="1.20.120.790">
    <property type="entry name" value="Heat shock protein 90, C-terminal domain"/>
    <property type="match status" value="1"/>
</dbReference>
<organism evidence="5 6">
    <name type="scientific">Jimgerdemannia flammicorona</name>
    <dbReference type="NCBI Taxonomy" id="994334"/>
    <lineage>
        <taxon>Eukaryota</taxon>
        <taxon>Fungi</taxon>
        <taxon>Fungi incertae sedis</taxon>
        <taxon>Mucoromycota</taxon>
        <taxon>Mucoromycotina</taxon>
        <taxon>Endogonomycetes</taxon>
        <taxon>Endogonales</taxon>
        <taxon>Endogonaceae</taxon>
        <taxon>Jimgerdemannia</taxon>
    </lineage>
</organism>
<dbReference type="SUPFAM" id="SSF54211">
    <property type="entry name" value="Ribosomal protein S5 domain 2-like"/>
    <property type="match status" value="1"/>
</dbReference>
<dbReference type="InterPro" id="IPR037196">
    <property type="entry name" value="HSP90_C"/>
</dbReference>
<keyword evidence="6" id="KW-1185">Reference proteome</keyword>
<protein>
    <submittedName>
        <fullName evidence="5">Hsp90 protein-domain-containing protein</fullName>
    </submittedName>
</protein>
<dbReference type="AlphaFoldDB" id="A0A433DAL2"/>
<dbReference type="HAMAP" id="MF_00505">
    <property type="entry name" value="HSP90"/>
    <property type="match status" value="1"/>
</dbReference>
<keyword evidence="4" id="KW-0143">Chaperone</keyword>
<dbReference type="GO" id="GO:0016887">
    <property type="term" value="F:ATP hydrolysis activity"/>
    <property type="evidence" value="ECO:0007669"/>
    <property type="project" value="InterPro"/>
</dbReference>
<dbReference type="Proteomes" id="UP000268093">
    <property type="component" value="Unassembled WGS sequence"/>
</dbReference>
<keyword evidence="3" id="KW-0067">ATP-binding</keyword>
<dbReference type="InterPro" id="IPR020575">
    <property type="entry name" value="Hsp90_N"/>
</dbReference>
<dbReference type="FunFam" id="3.30.565.10:FF:000005">
    <property type="entry name" value="Heat shock protein 90"/>
    <property type="match status" value="1"/>
</dbReference>
<sequence length="771" mass="87919">MKGRYTLLFALLLLLSASFFVARSHATDESDQIVLQAGGPAIKVEQSEKFEFQTEVSRLMHLIINSLYKSREIFLRELISNASDALDKIRFLSLTDSAAYDTNPYLNVSIVADKATRTLTITDSGVGMSRKQLKENLGTIAKSGTSEFLSAIEKDKDKVSQIGQFGVGFYSVFLVADRVTVASKCNDDPVQHVWISEAVSDFTIAEDPRGNTLGRGTQITLHIKEDALEFLEEATLKELISKYSEFINFPIYLWATRTETVPVATEEDVVEKEVSEDEDEAAVVDDELEGEEKEKEPKTKTIEVSEFVQMNTVKPIWTRDPKDVSDTEYVEFYKALTRDTSDPLSWAYFKGEGEVEFRAIIYVPPKAPANYYQTLSDMQRTVRLFVKRVFITDELGTDFMPRWLSFIRALVDAEDLPLNVSRETLQKHKLLNFISKRLIKKAIDLFHQIAKTEPDKFTDFIREYGPALKMGAIDSQQHRKRLTQLLRFASSYNSSLASIGLDDYITRMKANQTSIFFITGSSVDEIEQSPFLERLLARGYEVIYMIEPIDEMLVQHVPGYNGKMFTNIAKGNLKFGDEKDLTVEEEKEQIEQFLPLTQWLTTVLSEYVEKVVLSKRLTTSPMAIVASEHGWTGHMERLMAAQAQRPDSQEAMMYNMFAHAKRILEINPSHPVVERLLQRVEDGEADDETKELVTVLYETTAIRSGYTLKDLTGFTRRVETVVRKRLGVDLKKEAEVKVEIAEEKTEEERKKDEETKIKADQMVEGMSRDEL</sequence>
<evidence type="ECO:0000256" key="1">
    <source>
        <dbReference type="ARBA" id="ARBA00008239"/>
    </source>
</evidence>
<dbReference type="CDD" id="cd16927">
    <property type="entry name" value="HATPase_Hsp90-like"/>
    <property type="match status" value="1"/>
</dbReference>
<accession>A0A433DAL2</accession>
<dbReference type="SUPFAM" id="SSF110942">
    <property type="entry name" value="HSP90 C-terminal domain"/>
    <property type="match status" value="1"/>
</dbReference>
<dbReference type="Gene3D" id="3.40.50.11260">
    <property type="match status" value="1"/>
</dbReference>
<dbReference type="InterPro" id="IPR036890">
    <property type="entry name" value="HATPase_C_sf"/>
</dbReference>
<evidence type="ECO:0000256" key="3">
    <source>
        <dbReference type="ARBA" id="ARBA00022840"/>
    </source>
</evidence>
<dbReference type="InterPro" id="IPR003594">
    <property type="entry name" value="HATPase_dom"/>
</dbReference>
<dbReference type="PRINTS" id="PR00775">
    <property type="entry name" value="HEATSHOCK90"/>
</dbReference>
<gene>
    <name evidence="5" type="ORF">BC936DRAFT_145337</name>
</gene>
<proteinExistence type="inferred from homology"/>
<name>A0A433DAL2_9FUNG</name>
<evidence type="ECO:0000313" key="5">
    <source>
        <dbReference type="EMBL" id="RUP47781.1"/>
    </source>
</evidence>
<dbReference type="InterPro" id="IPR001404">
    <property type="entry name" value="Hsp90_fam"/>
</dbReference>
<dbReference type="InterPro" id="IPR020568">
    <property type="entry name" value="Ribosomal_Su5_D2-typ_SF"/>
</dbReference>
<dbReference type="PANTHER" id="PTHR11528">
    <property type="entry name" value="HEAT SHOCK PROTEIN 90 FAMILY MEMBER"/>
    <property type="match status" value="1"/>
</dbReference>